<dbReference type="InterPro" id="IPR045864">
    <property type="entry name" value="aa-tRNA-synth_II/BPL/LPL"/>
</dbReference>
<organism evidence="4 5">
    <name type="scientific">Mesocestoides corti</name>
    <name type="common">Flatworm</name>
    <dbReference type="NCBI Taxonomy" id="53468"/>
    <lineage>
        <taxon>Eukaryota</taxon>
        <taxon>Metazoa</taxon>
        <taxon>Spiralia</taxon>
        <taxon>Lophotrochozoa</taxon>
        <taxon>Platyhelminthes</taxon>
        <taxon>Cestoda</taxon>
        <taxon>Eucestoda</taxon>
        <taxon>Cyclophyllidea</taxon>
        <taxon>Mesocestoididae</taxon>
        <taxon>Mesocestoides</taxon>
    </lineage>
</organism>
<feature type="compositionally biased region" description="Basic and acidic residues" evidence="2">
    <location>
        <begin position="183"/>
        <end position="204"/>
    </location>
</feature>
<dbReference type="GO" id="GO:0006434">
    <property type="term" value="P:seryl-tRNA aminoacylation"/>
    <property type="evidence" value="ECO:0007669"/>
    <property type="project" value="InterPro"/>
</dbReference>
<dbReference type="EMBL" id="UXSR01000901">
    <property type="protein sequence ID" value="VDD77643.1"/>
    <property type="molecule type" value="Genomic_DNA"/>
</dbReference>
<keyword evidence="5" id="KW-1185">Reference proteome</keyword>
<gene>
    <name evidence="4" type="ORF">MCOS_LOCUS3646</name>
</gene>
<dbReference type="Proteomes" id="UP000267029">
    <property type="component" value="Unassembled WGS sequence"/>
</dbReference>
<dbReference type="InterPro" id="IPR002314">
    <property type="entry name" value="aa-tRNA-synt_IIb"/>
</dbReference>
<dbReference type="Pfam" id="PF00587">
    <property type="entry name" value="tRNA-synt_2b"/>
    <property type="match status" value="1"/>
</dbReference>
<evidence type="ECO:0000256" key="2">
    <source>
        <dbReference type="SAM" id="MobiDB-lite"/>
    </source>
</evidence>
<feature type="compositionally biased region" description="Basic residues" evidence="2">
    <location>
        <begin position="226"/>
        <end position="236"/>
    </location>
</feature>
<evidence type="ECO:0000313" key="4">
    <source>
        <dbReference type="EMBL" id="VDD77643.1"/>
    </source>
</evidence>
<dbReference type="PANTHER" id="PTHR11778">
    <property type="entry name" value="SERYL-TRNA SYNTHETASE"/>
    <property type="match status" value="1"/>
</dbReference>
<protein>
    <recommendedName>
        <fullName evidence="3">Aminoacyl-tRNA synthetase class II (G/ P/ S/T) domain-containing protein</fullName>
    </recommendedName>
</protein>
<dbReference type="Gene3D" id="3.30.930.10">
    <property type="entry name" value="Bira Bifunctional Protein, Domain 2"/>
    <property type="match status" value="1"/>
</dbReference>
<dbReference type="SUPFAM" id="SSF55681">
    <property type="entry name" value="Class II aaRS and biotin synthetases"/>
    <property type="match status" value="1"/>
</dbReference>
<dbReference type="OrthoDB" id="6284584at2759"/>
<evidence type="ECO:0000313" key="5">
    <source>
        <dbReference type="Proteomes" id="UP000267029"/>
    </source>
</evidence>
<dbReference type="PRINTS" id="PR00981">
    <property type="entry name" value="TRNASYNTHSER"/>
</dbReference>
<proteinExistence type="inferred from homology"/>
<accession>A0A0R3U9P7</accession>
<dbReference type="GO" id="GO:0005524">
    <property type="term" value="F:ATP binding"/>
    <property type="evidence" value="ECO:0007669"/>
    <property type="project" value="InterPro"/>
</dbReference>
<reference evidence="4 5" key="1">
    <citation type="submission" date="2018-10" db="EMBL/GenBank/DDBJ databases">
        <authorList>
            <consortium name="Pathogen Informatics"/>
        </authorList>
    </citation>
    <scope>NUCLEOTIDE SEQUENCE [LARGE SCALE GENOMIC DNA]</scope>
</reference>
<feature type="region of interest" description="Disordered" evidence="2">
    <location>
        <begin position="166"/>
        <end position="236"/>
    </location>
</feature>
<evidence type="ECO:0000256" key="1">
    <source>
        <dbReference type="ARBA" id="ARBA00010728"/>
    </source>
</evidence>
<evidence type="ECO:0000259" key="3">
    <source>
        <dbReference type="Pfam" id="PF00587"/>
    </source>
</evidence>
<dbReference type="AlphaFoldDB" id="A0A0R3U9P7"/>
<dbReference type="STRING" id="53468.A0A0R3U9P7"/>
<dbReference type="GO" id="GO:0004828">
    <property type="term" value="F:serine-tRNA ligase activity"/>
    <property type="evidence" value="ECO:0007669"/>
    <property type="project" value="InterPro"/>
</dbReference>
<feature type="domain" description="Aminoacyl-tRNA synthetase class II (G/ P/ S/T)" evidence="3">
    <location>
        <begin position="1"/>
        <end position="101"/>
    </location>
</feature>
<dbReference type="InterPro" id="IPR002317">
    <property type="entry name" value="Ser-tRNA-ligase_type_1"/>
</dbReference>
<name>A0A0R3U9P7_MESCO</name>
<sequence length="236" mass="25716">MIATAESLYKVLGIPYRVVSIVSGELNNAAAMKYDLEGWYPGSKAFRELVSCSNCTDYQSRRLGIRFGQTKQMGKEVEYVHMLNATMCATTRVICAILENYQTSDGIVVPEALREFMPEGEFLPLVPRACSLWPPCAVIRARQCTFCSTGLKTKIPFVKAAPIDQEKAVPAPSESKLPSKGKVPKEQPGHQEPDAPVESAKEGPEPAEAVVAPEEGGEAGGASGTNKKRRNRKKKN</sequence>
<comment type="similarity">
    <text evidence="1">Belongs to the class-II aminoacyl-tRNA synthetase family. Type-1 seryl-tRNA synthetase subfamily.</text>
</comment>